<evidence type="ECO:0000256" key="1">
    <source>
        <dbReference type="SAM" id="MobiDB-lite"/>
    </source>
</evidence>
<dbReference type="AlphaFoldDB" id="A0A9F2QU90"/>
<feature type="compositionally biased region" description="Basic and acidic residues" evidence="1">
    <location>
        <begin position="69"/>
        <end position="94"/>
    </location>
</feature>
<dbReference type="GeneID" id="103066119"/>
<name>A0A9F2QU90_PYTBI</name>
<dbReference type="GO" id="GO:0005655">
    <property type="term" value="C:nucleolar ribonuclease P complex"/>
    <property type="evidence" value="ECO:0007669"/>
    <property type="project" value="InterPro"/>
</dbReference>
<feature type="compositionally biased region" description="Basic residues" evidence="1">
    <location>
        <begin position="266"/>
        <end position="280"/>
    </location>
</feature>
<dbReference type="GO" id="GO:0001682">
    <property type="term" value="P:tRNA 5'-leader removal"/>
    <property type="evidence" value="ECO:0007669"/>
    <property type="project" value="InterPro"/>
</dbReference>
<evidence type="ECO:0000259" key="2">
    <source>
        <dbReference type="Pfam" id="PF01248"/>
    </source>
</evidence>
<protein>
    <submittedName>
        <fullName evidence="4">Ribonuclease P protein subunit p38</fullName>
    </submittedName>
</protein>
<evidence type="ECO:0000313" key="4">
    <source>
        <dbReference type="RefSeq" id="XP_007424770.1"/>
    </source>
</evidence>
<dbReference type="SUPFAM" id="SSF55315">
    <property type="entry name" value="L30e-like"/>
    <property type="match status" value="1"/>
</dbReference>
<dbReference type="PANTHER" id="PTHR46948">
    <property type="entry name" value="RIBONUCLEASE P PROTEIN SUBUNIT P38"/>
    <property type="match status" value="1"/>
</dbReference>
<dbReference type="GO" id="GO:0033204">
    <property type="term" value="F:ribonuclease P RNA binding"/>
    <property type="evidence" value="ECO:0007669"/>
    <property type="project" value="TreeGrafter"/>
</dbReference>
<dbReference type="Gene3D" id="3.30.1330.30">
    <property type="match status" value="1"/>
</dbReference>
<feature type="domain" description="Ribosomal protein eL8/eL30/eS12/Gadd45" evidence="2">
    <location>
        <begin position="101"/>
        <end position="175"/>
    </location>
</feature>
<proteinExistence type="predicted"/>
<dbReference type="RefSeq" id="XP_007424770.1">
    <property type="nucleotide sequence ID" value="XM_007424708.3"/>
</dbReference>
<dbReference type="PANTHER" id="PTHR46948:SF1">
    <property type="entry name" value="RIBONUCLEASE P PROTEIN SUBUNIT P38"/>
    <property type="match status" value="1"/>
</dbReference>
<dbReference type="GO" id="GO:0004526">
    <property type="term" value="F:ribonuclease P activity"/>
    <property type="evidence" value="ECO:0007669"/>
    <property type="project" value="TreeGrafter"/>
</dbReference>
<dbReference type="OrthoDB" id="20109at2759"/>
<accession>A0A9F2QU90</accession>
<keyword evidence="3" id="KW-1185">Reference proteome</keyword>
<dbReference type="GO" id="GO:0001650">
    <property type="term" value="C:fibrillar center"/>
    <property type="evidence" value="ECO:0007669"/>
    <property type="project" value="TreeGrafter"/>
</dbReference>
<dbReference type="GO" id="GO:0000172">
    <property type="term" value="C:ribonuclease MRP complex"/>
    <property type="evidence" value="ECO:0007669"/>
    <property type="project" value="InterPro"/>
</dbReference>
<evidence type="ECO:0000313" key="3">
    <source>
        <dbReference type="Proteomes" id="UP000695026"/>
    </source>
</evidence>
<dbReference type="InterPro" id="IPR004038">
    <property type="entry name" value="Ribosomal_eL8/eL30/eS12/Gad45"/>
</dbReference>
<feature type="region of interest" description="Disordered" evidence="1">
    <location>
        <begin position="260"/>
        <end position="280"/>
    </location>
</feature>
<dbReference type="Proteomes" id="UP000695026">
    <property type="component" value="Unplaced"/>
</dbReference>
<sequence>MSVIRGKGSARKSKQIIVKTSLNNPYTPQWCTLPGEDMHFVLQALEEVMKQIGFKKIEDRKRMKPSSRKMREKEECCNHPGKFQDEKEADDPKAHGWTDVQIRNQLAIGINEVTRALEKNELCLVLVCKSAKPALLTSHLIPLSASRAIPAGQVPRLSETLAPMLGLTSVLALGFKRTADAFAKVVEMIIPRIPSLDVPWIQHGTEPPLINEDTNLLTVSAAEFTESTPVGSSSSHKRKLTDTSPLVSPTIALQTLKVKNIVPNPKKSRKLPKTKKRISK</sequence>
<dbReference type="OMA" id="HVPWLQG"/>
<dbReference type="InterPro" id="IPR029064">
    <property type="entry name" value="Ribosomal_eL30-like_sf"/>
</dbReference>
<dbReference type="CTD" id="10557"/>
<feature type="region of interest" description="Disordered" evidence="1">
    <location>
        <begin position="59"/>
        <end position="94"/>
    </location>
</feature>
<organism evidence="3 4">
    <name type="scientific">Python bivittatus</name>
    <name type="common">Burmese python</name>
    <name type="synonym">Python molurus bivittatus</name>
    <dbReference type="NCBI Taxonomy" id="176946"/>
    <lineage>
        <taxon>Eukaryota</taxon>
        <taxon>Metazoa</taxon>
        <taxon>Chordata</taxon>
        <taxon>Craniata</taxon>
        <taxon>Vertebrata</taxon>
        <taxon>Euteleostomi</taxon>
        <taxon>Lepidosauria</taxon>
        <taxon>Squamata</taxon>
        <taxon>Bifurcata</taxon>
        <taxon>Unidentata</taxon>
        <taxon>Episquamata</taxon>
        <taxon>Toxicofera</taxon>
        <taxon>Serpentes</taxon>
        <taxon>Henophidia</taxon>
        <taxon>Pythonidae</taxon>
        <taxon>Python</taxon>
    </lineage>
</organism>
<dbReference type="Pfam" id="PF01248">
    <property type="entry name" value="Ribosomal_L7Ae"/>
    <property type="match status" value="1"/>
</dbReference>
<reference evidence="4" key="1">
    <citation type="submission" date="2025-08" db="UniProtKB">
        <authorList>
            <consortium name="RefSeq"/>
        </authorList>
    </citation>
    <scope>IDENTIFICATION</scope>
    <source>
        <tissue evidence="4">Liver</tissue>
    </source>
</reference>
<dbReference type="KEGG" id="pbi:103066119"/>
<gene>
    <name evidence="4" type="primary">RPP38</name>
</gene>
<dbReference type="InterPro" id="IPR042848">
    <property type="entry name" value="Rpp38"/>
</dbReference>